<dbReference type="STRING" id="1305737.GCA_000526355_02415"/>
<protein>
    <submittedName>
        <fullName evidence="3">Serine/threonine-protein kinase RsbW</fullName>
        <ecNumber evidence="3">2.7.11.1</ecNumber>
    </submittedName>
</protein>
<dbReference type="EC" id="2.7.11.1" evidence="3"/>
<dbReference type="AlphaFoldDB" id="A0A0P7Y7L4"/>
<evidence type="ECO:0000313" key="3">
    <source>
        <dbReference type="EMBL" id="KPQ13999.1"/>
    </source>
</evidence>
<dbReference type="PANTHER" id="PTHR35526:SF3">
    <property type="entry name" value="ANTI-SIGMA-F FACTOR RSBW"/>
    <property type="match status" value="1"/>
</dbReference>
<dbReference type="PATRIC" id="fig|1305737.6.peg.2918"/>
<dbReference type="InterPro" id="IPR050267">
    <property type="entry name" value="Anti-sigma-factor_SerPK"/>
</dbReference>
<proteinExistence type="predicted"/>
<name>A0A0P7Y7L4_9BACT</name>
<dbReference type="EMBL" id="LJXT01000074">
    <property type="protein sequence ID" value="KPQ13999.1"/>
    <property type="molecule type" value="Genomic_DNA"/>
</dbReference>
<reference evidence="3 4" key="1">
    <citation type="submission" date="2015-09" db="EMBL/GenBank/DDBJ databases">
        <title>Identification and resolution of microdiversity through metagenomic sequencing of parallel consortia.</title>
        <authorList>
            <person name="Nelson W.C."/>
            <person name="Romine M.F."/>
            <person name="Lindemann S.R."/>
        </authorList>
    </citation>
    <scope>NUCLEOTIDE SEQUENCE [LARGE SCALE GENOMIC DNA]</scope>
    <source>
        <strain evidence="3">HL-49</strain>
    </source>
</reference>
<dbReference type="Gene3D" id="3.30.565.10">
    <property type="entry name" value="Histidine kinase-like ATPase, C-terminal domain"/>
    <property type="match status" value="1"/>
</dbReference>
<dbReference type="SUPFAM" id="SSF55874">
    <property type="entry name" value="ATPase domain of HSP90 chaperone/DNA topoisomerase II/histidine kinase"/>
    <property type="match status" value="1"/>
</dbReference>
<gene>
    <name evidence="3" type="primary">rsbW-2</name>
    <name evidence="3" type="ORF">HLUCCX10_11520</name>
</gene>
<dbReference type="InterPro" id="IPR036890">
    <property type="entry name" value="HATPase_C_sf"/>
</dbReference>
<dbReference type="CDD" id="cd16936">
    <property type="entry name" value="HATPase_RsbW-like"/>
    <property type="match status" value="1"/>
</dbReference>
<dbReference type="PANTHER" id="PTHR35526">
    <property type="entry name" value="ANTI-SIGMA-F FACTOR RSBW-RELATED"/>
    <property type="match status" value="1"/>
</dbReference>
<dbReference type="OrthoDB" id="9792240at2"/>
<organism evidence="3 4">
    <name type="scientific">Algoriphagus marincola HL-49</name>
    <dbReference type="NCBI Taxonomy" id="1305737"/>
    <lineage>
        <taxon>Bacteria</taxon>
        <taxon>Pseudomonadati</taxon>
        <taxon>Bacteroidota</taxon>
        <taxon>Cytophagia</taxon>
        <taxon>Cytophagales</taxon>
        <taxon>Cyclobacteriaceae</taxon>
        <taxon>Algoriphagus</taxon>
    </lineage>
</organism>
<dbReference type="eggNOG" id="COG2172">
    <property type="taxonomic scope" value="Bacteria"/>
</dbReference>
<evidence type="ECO:0000313" key="4">
    <source>
        <dbReference type="Proteomes" id="UP000050421"/>
    </source>
</evidence>
<keyword evidence="1" id="KW-0723">Serine/threonine-protein kinase</keyword>
<feature type="domain" description="Histidine kinase/HSP90-like ATPase" evidence="2">
    <location>
        <begin position="12"/>
        <end position="133"/>
    </location>
</feature>
<keyword evidence="3" id="KW-0418">Kinase</keyword>
<accession>A0A0P7Y7L4</accession>
<dbReference type="GO" id="GO:0004674">
    <property type="term" value="F:protein serine/threonine kinase activity"/>
    <property type="evidence" value="ECO:0007669"/>
    <property type="project" value="UniProtKB-KW"/>
</dbReference>
<sequence length="137" mass="15901">MKQKIQLSCQTSALAELRRFLEQQLESTSLSERDRHQVTLAVEEVCANLIIHSHKCNGRDHIFLSMNDLPDRIIFEIEDQGEAFNLLQYETPDIQRVISEKRKGGLGIILVRKIMDEIQFESHQGTNTCRLIKFFQS</sequence>
<keyword evidence="3" id="KW-0808">Transferase</keyword>
<dbReference type="Proteomes" id="UP000050421">
    <property type="component" value="Unassembled WGS sequence"/>
</dbReference>
<dbReference type="Pfam" id="PF13581">
    <property type="entry name" value="HATPase_c_2"/>
    <property type="match status" value="1"/>
</dbReference>
<evidence type="ECO:0000259" key="2">
    <source>
        <dbReference type="Pfam" id="PF13581"/>
    </source>
</evidence>
<dbReference type="InterPro" id="IPR003594">
    <property type="entry name" value="HATPase_dom"/>
</dbReference>
<comment type="caution">
    <text evidence="3">The sequence shown here is derived from an EMBL/GenBank/DDBJ whole genome shotgun (WGS) entry which is preliminary data.</text>
</comment>
<evidence type="ECO:0000256" key="1">
    <source>
        <dbReference type="ARBA" id="ARBA00022527"/>
    </source>
</evidence>